<organism evidence="1 2">
    <name type="scientific">Nesterenkonia halobia</name>
    <dbReference type="NCBI Taxonomy" id="37922"/>
    <lineage>
        <taxon>Bacteria</taxon>
        <taxon>Bacillati</taxon>
        <taxon>Actinomycetota</taxon>
        <taxon>Actinomycetes</taxon>
        <taxon>Micrococcales</taxon>
        <taxon>Micrococcaceae</taxon>
        <taxon>Nesterenkonia</taxon>
    </lineage>
</organism>
<reference evidence="2" key="1">
    <citation type="journal article" date="2019" name="Int. J. Syst. Evol. Microbiol.">
        <title>The Global Catalogue of Microorganisms (GCM) 10K type strain sequencing project: providing services to taxonomists for standard genome sequencing and annotation.</title>
        <authorList>
            <consortium name="The Broad Institute Genomics Platform"/>
            <consortium name="The Broad Institute Genome Sequencing Center for Infectious Disease"/>
            <person name="Wu L."/>
            <person name="Ma J."/>
        </authorList>
    </citation>
    <scope>NUCLEOTIDE SEQUENCE [LARGE SCALE GENOMIC DNA]</scope>
    <source>
        <strain evidence="2">JCM 11483</strain>
    </source>
</reference>
<sequence length="136" mass="14113">MTVSSADGTTGWLVLMPVEISGPWSPLGETADAMGFEAAAAPADMETAATSWAGLISSYEEPGTQDVVHSAFDTAPGVTDVWADVIAKAADVLHGFATEATSLESRASDLHAETARLRSWPWVSGLFSGLAGELTE</sequence>
<dbReference type="RefSeq" id="WP_344719226.1">
    <property type="nucleotide sequence ID" value="NZ_BAAAYG010000004.1"/>
</dbReference>
<dbReference type="EMBL" id="BAAAYG010000004">
    <property type="protein sequence ID" value="GAA3283314.1"/>
    <property type="molecule type" value="Genomic_DNA"/>
</dbReference>
<gene>
    <name evidence="1" type="ORF">GCM10020260_11870</name>
</gene>
<comment type="caution">
    <text evidence="1">The sequence shown here is derived from an EMBL/GenBank/DDBJ whole genome shotgun (WGS) entry which is preliminary data.</text>
</comment>
<proteinExistence type="predicted"/>
<evidence type="ECO:0000313" key="2">
    <source>
        <dbReference type="Proteomes" id="UP001501736"/>
    </source>
</evidence>
<evidence type="ECO:0000313" key="1">
    <source>
        <dbReference type="EMBL" id="GAA3283314.1"/>
    </source>
</evidence>
<name>A0ABP6RB61_9MICC</name>
<keyword evidence="2" id="KW-1185">Reference proteome</keyword>
<protein>
    <submittedName>
        <fullName evidence="1">Uncharacterized protein</fullName>
    </submittedName>
</protein>
<accession>A0ABP6RB61</accession>
<dbReference type="Proteomes" id="UP001501736">
    <property type="component" value="Unassembled WGS sequence"/>
</dbReference>